<dbReference type="Gene3D" id="1.20.120.1080">
    <property type="match status" value="1"/>
</dbReference>
<dbReference type="Proteomes" id="UP000588017">
    <property type="component" value="Unassembled WGS sequence"/>
</dbReference>
<evidence type="ECO:0000259" key="6">
    <source>
        <dbReference type="PROSITE" id="PS51192"/>
    </source>
</evidence>
<dbReference type="CDD" id="cd18791">
    <property type="entry name" value="SF2_C_RHA"/>
    <property type="match status" value="1"/>
</dbReference>
<name>A0A841K3E4_9HYPH</name>
<keyword evidence="2 8" id="KW-0378">Hydrolase</keyword>
<dbReference type="InterPro" id="IPR011545">
    <property type="entry name" value="DEAD/DEAH_box_helicase_dom"/>
</dbReference>
<evidence type="ECO:0000259" key="7">
    <source>
        <dbReference type="PROSITE" id="PS51194"/>
    </source>
</evidence>
<keyword evidence="9" id="KW-1185">Reference proteome</keyword>
<dbReference type="Pfam" id="PF08482">
    <property type="entry name" value="HrpB_C"/>
    <property type="match status" value="1"/>
</dbReference>
<dbReference type="EMBL" id="JACHEH010000002">
    <property type="protein sequence ID" value="MBB6167288.1"/>
    <property type="molecule type" value="Genomic_DNA"/>
</dbReference>
<feature type="region of interest" description="Disordered" evidence="5">
    <location>
        <begin position="812"/>
        <end position="835"/>
    </location>
</feature>
<dbReference type="PIRSF" id="PIRSF005496">
    <property type="entry name" value="ATP_hel_hrpB"/>
    <property type="match status" value="1"/>
</dbReference>
<gene>
    <name evidence="8" type="ORF">HNQ73_000906</name>
</gene>
<reference evidence="8 9" key="1">
    <citation type="submission" date="2020-08" db="EMBL/GenBank/DDBJ databases">
        <title>Genomic Encyclopedia of Type Strains, Phase IV (KMG-IV): sequencing the most valuable type-strain genomes for metagenomic binning, comparative biology and taxonomic classification.</title>
        <authorList>
            <person name="Goeker M."/>
        </authorList>
    </citation>
    <scope>NUCLEOTIDE SEQUENCE [LARGE SCALE GENOMIC DNA]</scope>
    <source>
        <strain evidence="8 9">DSM 101465</strain>
    </source>
</reference>
<dbReference type="Pfam" id="PF00270">
    <property type="entry name" value="DEAD"/>
    <property type="match status" value="1"/>
</dbReference>
<comment type="caution">
    <text evidence="8">The sequence shown here is derived from an EMBL/GenBank/DDBJ whole genome shotgun (WGS) entry which is preliminary data.</text>
</comment>
<dbReference type="Pfam" id="PF24473">
    <property type="entry name" value="CON_HrpB"/>
    <property type="match status" value="1"/>
</dbReference>
<protein>
    <submittedName>
        <fullName evidence="8">ATP-dependent helicase HrpB</fullName>
        <ecNumber evidence="8">3.6.4.13</ecNumber>
    </submittedName>
</protein>
<dbReference type="SMART" id="SM00490">
    <property type="entry name" value="HELICc"/>
    <property type="match status" value="1"/>
</dbReference>
<dbReference type="GO" id="GO:0005524">
    <property type="term" value="F:ATP binding"/>
    <property type="evidence" value="ECO:0007669"/>
    <property type="project" value="UniProtKB-KW"/>
</dbReference>
<dbReference type="AlphaFoldDB" id="A0A841K3E4"/>
<dbReference type="PANTHER" id="PTHR43519">
    <property type="entry name" value="ATP-DEPENDENT RNA HELICASE HRPB"/>
    <property type="match status" value="1"/>
</dbReference>
<dbReference type="GO" id="GO:0003724">
    <property type="term" value="F:RNA helicase activity"/>
    <property type="evidence" value="ECO:0007669"/>
    <property type="project" value="UniProtKB-EC"/>
</dbReference>
<dbReference type="Pfam" id="PF00271">
    <property type="entry name" value="Helicase_C"/>
    <property type="match status" value="1"/>
</dbReference>
<keyword evidence="4" id="KW-0067">ATP-binding</keyword>
<dbReference type="NCBIfam" id="TIGR01970">
    <property type="entry name" value="DEAH_box_HrpB"/>
    <property type="match status" value="1"/>
</dbReference>
<accession>A0A841K3E4</accession>
<evidence type="ECO:0000256" key="5">
    <source>
        <dbReference type="SAM" id="MobiDB-lite"/>
    </source>
</evidence>
<evidence type="ECO:0000256" key="3">
    <source>
        <dbReference type="ARBA" id="ARBA00022806"/>
    </source>
</evidence>
<evidence type="ECO:0000313" key="9">
    <source>
        <dbReference type="Proteomes" id="UP000588017"/>
    </source>
</evidence>
<dbReference type="CDD" id="cd17990">
    <property type="entry name" value="DEXHc_HrpB"/>
    <property type="match status" value="1"/>
</dbReference>
<dbReference type="InterPro" id="IPR007502">
    <property type="entry name" value="Helicase-assoc_dom"/>
</dbReference>
<dbReference type="InterPro" id="IPR001650">
    <property type="entry name" value="Helicase_C-like"/>
</dbReference>
<keyword evidence="1" id="KW-0547">Nucleotide-binding</keyword>
<evidence type="ECO:0000256" key="4">
    <source>
        <dbReference type="ARBA" id="ARBA00022840"/>
    </source>
</evidence>
<dbReference type="Pfam" id="PF04408">
    <property type="entry name" value="WHD_HA2"/>
    <property type="match status" value="1"/>
</dbReference>
<dbReference type="InterPro" id="IPR056329">
    <property type="entry name" value="CON_HrpB"/>
</dbReference>
<dbReference type="InterPro" id="IPR048333">
    <property type="entry name" value="HA2_WH"/>
</dbReference>
<dbReference type="SMART" id="SM00847">
    <property type="entry name" value="HA2"/>
    <property type="match status" value="1"/>
</dbReference>
<dbReference type="GO" id="GO:0003676">
    <property type="term" value="F:nucleic acid binding"/>
    <property type="evidence" value="ECO:0007669"/>
    <property type="project" value="InterPro"/>
</dbReference>
<dbReference type="EC" id="3.6.4.13" evidence="8"/>
<evidence type="ECO:0000313" key="8">
    <source>
        <dbReference type="EMBL" id="MBB6167288.1"/>
    </source>
</evidence>
<sequence>MPAAFFFAIKGGMTHLPSASPLPVDEALPALRAALAQRNAAVLVAPPGAGKTTRVPLVLREEAWCGGRIILLEPRRLAARAAAARMAAMLGEAVGETVGLRVRLETRVSRRTRIEVVTEGVFTRMILDDPSLEGVSAVLFDEFHERSLDADLGLALAIDAQEGLREDLRLLVMAATLDGARVAALLGDAPVIESKGRAFAVETRYLGRRPERRIEEDVADAVLTALGAEQGSILVFLPGGREIRRVAELLAERIRDPAVDVAPLYGALERAEQDRAIVPAPPGRRKVVLATSIAETSLTIEGVRVVIDSGLARVPRYEPDLGLTRLETVRVSRASADQRRGRAGRTEPGVCYRLWEEAGNGALEPFARPEILSADLAPLMLDCAAWGLADPTRLRFLDPPPAPALAEARRLLVEIDALDGDGRLTPTGRHLHDLPLPPRLARMVLAAGAAAGTAAEIAAVLVERGLGGNGTDLVERLERFRTDGSRRAADMRRTAAGWARQAAAAGLPAEVADDDPGALVALAYPDRIARARGKAGEFLLANGRGAFVDPADRLAREPFLAVAEIAGGGASARIVLAAPITPEAIEAVAGHRIETVVEVTFDRAARALRARRLRRLGAVVLSQQPLAVPADGSSAATLARGIAALGIDCLPWTRTQQQLRGRVAFLRRAEGEPWPDLSDESLARTVEDWLAPHILGVTSLAGIDAGHLDAALRSLVPWELMRRLDAEAPTHFEAPTGSRIPVNYDGEEGPSIAVRVQELFGLDRHPTLAGGRVPLILELLSPAHRPIQITRDLPGFWRGSWAAVRAELRGRYPKHPWPEDPVSAQPTTRAKPRGT</sequence>
<dbReference type="InterPro" id="IPR014001">
    <property type="entry name" value="Helicase_ATP-bd"/>
</dbReference>
<dbReference type="SUPFAM" id="SSF52540">
    <property type="entry name" value="P-loop containing nucleoside triphosphate hydrolases"/>
    <property type="match status" value="2"/>
</dbReference>
<dbReference type="InterPro" id="IPR027417">
    <property type="entry name" value="P-loop_NTPase"/>
</dbReference>
<dbReference type="FunFam" id="3.40.50.300:FF:002125">
    <property type="entry name" value="ATP-dependent helicase HrpB"/>
    <property type="match status" value="1"/>
</dbReference>
<dbReference type="SMART" id="SM00487">
    <property type="entry name" value="DEXDc"/>
    <property type="match status" value="1"/>
</dbReference>
<dbReference type="PROSITE" id="PS51194">
    <property type="entry name" value="HELICASE_CTER"/>
    <property type="match status" value="1"/>
</dbReference>
<dbReference type="Gene3D" id="3.40.50.300">
    <property type="entry name" value="P-loop containing nucleotide triphosphate hydrolases"/>
    <property type="match status" value="2"/>
</dbReference>
<proteinExistence type="predicted"/>
<dbReference type="PANTHER" id="PTHR43519:SF1">
    <property type="entry name" value="ATP-DEPENDENT RNA HELICASE HRPB"/>
    <property type="match status" value="1"/>
</dbReference>
<feature type="domain" description="Helicase ATP-binding" evidence="6">
    <location>
        <begin position="32"/>
        <end position="195"/>
    </location>
</feature>
<feature type="domain" description="Helicase C-terminal" evidence="7">
    <location>
        <begin position="218"/>
        <end position="387"/>
    </location>
</feature>
<evidence type="ECO:0000256" key="1">
    <source>
        <dbReference type="ARBA" id="ARBA00022741"/>
    </source>
</evidence>
<dbReference type="GO" id="GO:0016787">
    <property type="term" value="F:hydrolase activity"/>
    <property type="evidence" value="ECO:0007669"/>
    <property type="project" value="UniProtKB-KW"/>
</dbReference>
<dbReference type="InterPro" id="IPR010225">
    <property type="entry name" value="HrpB"/>
</dbReference>
<dbReference type="InterPro" id="IPR013689">
    <property type="entry name" value="RNA_helicase_ATP-dep_HrpB_C"/>
</dbReference>
<keyword evidence="3 8" id="KW-0347">Helicase</keyword>
<dbReference type="InterPro" id="IPR049614">
    <property type="entry name" value="HrpB_DEXH"/>
</dbReference>
<dbReference type="PROSITE" id="PS51192">
    <property type="entry name" value="HELICASE_ATP_BIND_1"/>
    <property type="match status" value="1"/>
</dbReference>
<organism evidence="8 9">
    <name type="scientific">Chelatococcus composti</name>
    <dbReference type="NCBI Taxonomy" id="1743235"/>
    <lineage>
        <taxon>Bacteria</taxon>
        <taxon>Pseudomonadati</taxon>
        <taxon>Pseudomonadota</taxon>
        <taxon>Alphaproteobacteria</taxon>
        <taxon>Hyphomicrobiales</taxon>
        <taxon>Chelatococcaceae</taxon>
        <taxon>Chelatococcus</taxon>
    </lineage>
</organism>
<evidence type="ECO:0000256" key="2">
    <source>
        <dbReference type="ARBA" id="ARBA00022801"/>
    </source>
</evidence>